<dbReference type="NCBIfam" id="TIGR01311">
    <property type="entry name" value="glycerol_kin"/>
    <property type="match status" value="1"/>
</dbReference>
<dbReference type="GO" id="GO:0005524">
    <property type="term" value="F:ATP binding"/>
    <property type="evidence" value="ECO:0007669"/>
    <property type="project" value="UniProtKB-UniRule"/>
</dbReference>
<dbReference type="GO" id="GO:0005829">
    <property type="term" value="C:cytosol"/>
    <property type="evidence" value="ECO:0007669"/>
    <property type="project" value="TreeGrafter"/>
</dbReference>
<dbReference type="EC" id="2.7.1.30" evidence="9"/>
<dbReference type="Gene3D" id="3.30.420.40">
    <property type="match status" value="2"/>
</dbReference>
<dbReference type="CDD" id="cd07786">
    <property type="entry name" value="FGGY_EcGK_like"/>
    <property type="match status" value="1"/>
</dbReference>
<feature type="binding site" evidence="9">
    <location>
        <position position="133"/>
    </location>
    <ligand>
        <name>sn-glycerol 3-phosphate</name>
        <dbReference type="ChEBI" id="CHEBI:57597"/>
    </ligand>
</feature>
<dbReference type="PANTHER" id="PTHR10196:SF69">
    <property type="entry name" value="GLYCEROL KINASE"/>
    <property type="match status" value="1"/>
</dbReference>
<keyword evidence="5 9" id="KW-0418">Kinase</keyword>
<evidence type="ECO:0000256" key="7">
    <source>
        <dbReference type="ARBA" id="ARBA00022840"/>
    </source>
</evidence>
<feature type="binding site" evidence="9">
    <location>
        <position position="412"/>
    </location>
    <ligand>
        <name>ADP</name>
        <dbReference type="ChEBI" id="CHEBI:456216"/>
    </ligand>
</feature>
<feature type="binding site" evidence="9">
    <location>
        <position position="82"/>
    </location>
    <ligand>
        <name>glycerol</name>
        <dbReference type="ChEBI" id="CHEBI:17754"/>
    </ligand>
</feature>
<keyword evidence="3 9" id="KW-0808">Transferase</keyword>
<feature type="binding site" evidence="9">
    <location>
        <position position="11"/>
    </location>
    <ligand>
        <name>ADP</name>
        <dbReference type="ChEBI" id="CHEBI:456216"/>
    </ligand>
</feature>
<accession>A0A398C6S3</accession>
<dbReference type="InterPro" id="IPR043129">
    <property type="entry name" value="ATPase_NBD"/>
</dbReference>
<dbReference type="EMBL" id="QXJC01000003">
    <property type="protein sequence ID" value="RID98702.1"/>
    <property type="molecule type" value="Genomic_DNA"/>
</dbReference>
<dbReference type="PIRSF" id="PIRSF000538">
    <property type="entry name" value="GlpK"/>
    <property type="match status" value="1"/>
</dbReference>
<dbReference type="UniPathway" id="UPA00618">
    <property type="reaction ID" value="UER00672"/>
</dbReference>
<feature type="binding site" evidence="9">
    <location>
        <position position="416"/>
    </location>
    <ligand>
        <name>ADP</name>
        <dbReference type="ChEBI" id="CHEBI:456216"/>
    </ligand>
</feature>
<gene>
    <name evidence="9 13" type="primary">glpK</name>
    <name evidence="13" type="ORF">D3F03_10910</name>
</gene>
<dbReference type="GO" id="GO:0004370">
    <property type="term" value="F:glycerol kinase activity"/>
    <property type="evidence" value="ECO:0007669"/>
    <property type="project" value="UniProtKB-UniRule"/>
</dbReference>
<feature type="binding site" evidence="9">
    <location>
        <position position="82"/>
    </location>
    <ligand>
        <name>sn-glycerol 3-phosphate</name>
        <dbReference type="ChEBI" id="CHEBI:57597"/>
    </ligand>
</feature>
<proteinExistence type="inferred from homology"/>
<comment type="similarity">
    <text evidence="2 9 10">Belongs to the FGGY kinase family.</text>
</comment>
<dbReference type="Pfam" id="PF02782">
    <property type="entry name" value="FGGY_C"/>
    <property type="match status" value="1"/>
</dbReference>
<dbReference type="NCBIfam" id="NF000756">
    <property type="entry name" value="PRK00047.1"/>
    <property type="match status" value="1"/>
</dbReference>
<dbReference type="RefSeq" id="WP_119109366.1">
    <property type="nucleotide sequence ID" value="NZ_QXJC01000003.1"/>
</dbReference>
<feature type="binding site" evidence="9">
    <location>
        <position position="133"/>
    </location>
    <ligand>
        <name>glycerol</name>
        <dbReference type="ChEBI" id="CHEBI:17754"/>
    </ligand>
</feature>
<comment type="activity regulation">
    <text evidence="9">Inhibited by fructose 1,6-bisphosphate (FBP).</text>
</comment>
<reference evidence="13 14" key="1">
    <citation type="submission" date="2018-09" db="EMBL/GenBank/DDBJ databases">
        <title>Draft genome of Simplicispira sp. NY-02.</title>
        <authorList>
            <person name="Im W.T."/>
        </authorList>
    </citation>
    <scope>NUCLEOTIDE SEQUENCE [LARGE SCALE GENOMIC DNA]</scope>
    <source>
        <strain evidence="13 14">NY-02</strain>
    </source>
</reference>
<dbReference type="OrthoDB" id="9805576at2"/>
<dbReference type="GO" id="GO:0019563">
    <property type="term" value="P:glycerol catabolic process"/>
    <property type="evidence" value="ECO:0007669"/>
    <property type="project" value="UniProtKB-UniRule"/>
</dbReference>
<name>A0A398C6S3_9BURK</name>
<evidence type="ECO:0000256" key="3">
    <source>
        <dbReference type="ARBA" id="ARBA00022679"/>
    </source>
</evidence>
<evidence type="ECO:0000256" key="8">
    <source>
        <dbReference type="ARBA" id="ARBA00052101"/>
    </source>
</evidence>
<keyword evidence="14" id="KW-1185">Reference proteome</keyword>
<evidence type="ECO:0000256" key="4">
    <source>
        <dbReference type="ARBA" id="ARBA00022741"/>
    </source>
</evidence>
<dbReference type="PROSITE" id="PS00933">
    <property type="entry name" value="FGGY_KINASES_1"/>
    <property type="match status" value="1"/>
</dbReference>
<dbReference type="SUPFAM" id="SSF53067">
    <property type="entry name" value="Actin-like ATPase domain"/>
    <property type="match status" value="2"/>
</dbReference>
<evidence type="ECO:0000256" key="6">
    <source>
        <dbReference type="ARBA" id="ARBA00022798"/>
    </source>
</evidence>
<dbReference type="Pfam" id="PF00370">
    <property type="entry name" value="FGGY_N"/>
    <property type="match status" value="1"/>
</dbReference>
<dbReference type="FunFam" id="3.30.420.40:FF:000008">
    <property type="entry name" value="Glycerol kinase"/>
    <property type="match status" value="1"/>
</dbReference>
<dbReference type="HAMAP" id="MF_00186">
    <property type="entry name" value="Glycerol_kin"/>
    <property type="match status" value="1"/>
</dbReference>
<feature type="binding site" evidence="9">
    <location>
        <position position="11"/>
    </location>
    <ligand>
        <name>sn-glycerol 3-phosphate</name>
        <dbReference type="ChEBI" id="CHEBI:57597"/>
    </ligand>
</feature>
<comment type="pathway">
    <text evidence="1 9">Polyol metabolism; glycerol degradation via glycerol kinase pathway; sn-glycerol 3-phosphate from glycerol: step 1/1.</text>
</comment>
<feature type="binding site" evidence="9">
    <location>
        <position position="81"/>
    </location>
    <ligand>
        <name>sn-glycerol 3-phosphate</name>
        <dbReference type="ChEBI" id="CHEBI:57597"/>
    </ligand>
</feature>
<feature type="binding site" evidence="9">
    <location>
        <position position="264"/>
    </location>
    <ligand>
        <name>ATP</name>
        <dbReference type="ChEBI" id="CHEBI:30616"/>
    </ligand>
</feature>
<dbReference type="PROSITE" id="PS00445">
    <property type="entry name" value="FGGY_KINASES_2"/>
    <property type="match status" value="1"/>
</dbReference>
<keyword evidence="4 9" id="KW-0547">Nucleotide-binding</keyword>
<evidence type="ECO:0000256" key="5">
    <source>
        <dbReference type="ARBA" id="ARBA00022777"/>
    </source>
</evidence>
<feature type="binding site" evidence="9">
    <location>
        <position position="12"/>
    </location>
    <ligand>
        <name>ATP</name>
        <dbReference type="ChEBI" id="CHEBI:30616"/>
    </ligand>
</feature>
<dbReference type="Proteomes" id="UP000266302">
    <property type="component" value="Unassembled WGS sequence"/>
</dbReference>
<keyword evidence="6 9" id="KW-0319">Glycerol metabolism</keyword>
<feature type="binding site" evidence="9">
    <location>
        <position position="242"/>
    </location>
    <ligand>
        <name>sn-glycerol 3-phosphate</name>
        <dbReference type="ChEBI" id="CHEBI:57597"/>
    </ligand>
</feature>
<feature type="binding site" evidence="9">
    <location>
        <position position="11"/>
    </location>
    <ligand>
        <name>ATP</name>
        <dbReference type="ChEBI" id="CHEBI:30616"/>
    </ligand>
</feature>
<dbReference type="InterPro" id="IPR018483">
    <property type="entry name" value="Carb_kinase_FGGY_CS"/>
</dbReference>
<dbReference type="InterPro" id="IPR000577">
    <property type="entry name" value="Carb_kinase_FGGY"/>
</dbReference>
<evidence type="ECO:0000259" key="12">
    <source>
        <dbReference type="Pfam" id="PF02782"/>
    </source>
</evidence>
<feature type="binding site" evidence="9">
    <location>
        <position position="307"/>
    </location>
    <ligand>
        <name>ATP</name>
        <dbReference type="ChEBI" id="CHEBI:30616"/>
    </ligand>
</feature>
<dbReference type="GO" id="GO:0006072">
    <property type="term" value="P:glycerol-3-phosphate metabolic process"/>
    <property type="evidence" value="ECO:0007669"/>
    <property type="project" value="InterPro"/>
</dbReference>
<dbReference type="FunFam" id="3.30.420.40:FF:000007">
    <property type="entry name" value="Glycerol kinase"/>
    <property type="match status" value="1"/>
</dbReference>
<feature type="domain" description="Carbohydrate kinase FGGY C-terminal" evidence="12">
    <location>
        <begin position="259"/>
        <end position="451"/>
    </location>
</feature>
<feature type="binding site" evidence="9">
    <location>
        <position position="13"/>
    </location>
    <ligand>
        <name>ATP</name>
        <dbReference type="ChEBI" id="CHEBI:30616"/>
    </ligand>
</feature>
<feature type="binding site" evidence="9">
    <location>
        <position position="264"/>
    </location>
    <ligand>
        <name>ADP</name>
        <dbReference type="ChEBI" id="CHEBI:456216"/>
    </ligand>
</feature>
<feature type="binding site" evidence="9">
    <location>
        <position position="311"/>
    </location>
    <ligand>
        <name>ATP</name>
        <dbReference type="ChEBI" id="CHEBI:30616"/>
    </ligand>
</feature>
<feature type="binding site" evidence="9">
    <location>
        <position position="307"/>
    </location>
    <ligand>
        <name>ADP</name>
        <dbReference type="ChEBI" id="CHEBI:456216"/>
    </ligand>
</feature>
<dbReference type="InterPro" id="IPR018485">
    <property type="entry name" value="FGGY_C"/>
</dbReference>
<feature type="binding site" evidence="9">
    <location>
        <position position="243"/>
    </location>
    <ligand>
        <name>glycerol</name>
        <dbReference type="ChEBI" id="CHEBI:17754"/>
    </ligand>
</feature>
<organism evidence="13 14">
    <name type="scientific">Simplicispira hankyongi</name>
    <dbReference type="NCBI Taxonomy" id="2315688"/>
    <lineage>
        <taxon>Bacteria</taxon>
        <taxon>Pseudomonadati</taxon>
        <taxon>Pseudomonadota</taxon>
        <taxon>Betaproteobacteria</taxon>
        <taxon>Burkholderiales</taxon>
        <taxon>Comamonadaceae</taxon>
        <taxon>Simplicispira</taxon>
    </lineage>
</organism>
<evidence type="ECO:0000313" key="14">
    <source>
        <dbReference type="Proteomes" id="UP000266302"/>
    </source>
</evidence>
<evidence type="ECO:0000259" key="11">
    <source>
        <dbReference type="Pfam" id="PF00370"/>
    </source>
</evidence>
<feature type="binding site" evidence="9">
    <location>
        <position position="242"/>
    </location>
    <ligand>
        <name>glycerol</name>
        <dbReference type="ChEBI" id="CHEBI:17754"/>
    </ligand>
</feature>
<dbReference type="AlphaFoldDB" id="A0A398C6S3"/>
<comment type="catalytic activity">
    <reaction evidence="8 9">
        <text>glycerol + ATP = sn-glycerol 3-phosphate + ADP + H(+)</text>
        <dbReference type="Rhea" id="RHEA:21644"/>
        <dbReference type="ChEBI" id="CHEBI:15378"/>
        <dbReference type="ChEBI" id="CHEBI:17754"/>
        <dbReference type="ChEBI" id="CHEBI:30616"/>
        <dbReference type="ChEBI" id="CHEBI:57597"/>
        <dbReference type="ChEBI" id="CHEBI:456216"/>
        <dbReference type="EC" id="2.7.1.30"/>
    </reaction>
</comment>
<dbReference type="PANTHER" id="PTHR10196">
    <property type="entry name" value="SUGAR KINASE"/>
    <property type="match status" value="1"/>
</dbReference>
<feature type="binding site" evidence="9">
    <location>
        <position position="15"/>
    </location>
    <ligand>
        <name>ADP</name>
        <dbReference type="ChEBI" id="CHEBI:456216"/>
    </ligand>
</feature>
<comment type="function">
    <text evidence="9">Key enzyme in the regulation of glycerol uptake and metabolism. Catalyzes the phosphorylation of glycerol to yield sn-glycerol 3-phosphate.</text>
</comment>
<evidence type="ECO:0000256" key="2">
    <source>
        <dbReference type="ARBA" id="ARBA00009156"/>
    </source>
</evidence>
<feature type="binding site" evidence="9">
    <location>
        <position position="412"/>
    </location>
    <ligand>
        <name>ATP</name>
        <dbReference type="ChEBI" id="CHEBI:30616"/>
    </ligand>
</feature>
<comment type="caution">
    <text evidence="13">The sequence shown here is derived from an EMBL/GenBank/DDBJ whole genome shotgun (WGS) entry which is preliminary data.</text>
</comment>
<feature type="binding site" evidence="9">
    <location>
        <position position="81"/>
    </location>
    <ligand>
        <name>glycerol</name>
        <dbReference type="ChEBI" id="CHEBI:17754"/>
    </ligand>
</feature>
<protein>
    <recommendedName>
        <fullName evidence="9">Glycerol kinase</fullName>
        <ecNumber evidence="9">2.7.1.30</ecNumber>
    </recommendedName>
    <alternativeName>
        <fullName evidence="9">ATP:glycerol 3-phosphotransferase</fullName>
    </alternativeName>
    <alternativeName>
        <fullName evidence="9">Glycerokinase</fullName>
        <shortName evidence="9">GK</shortName>
    </alternativeName>
</protein>
<evidence type="ECO:0000313" key="13">
    <source>
        <dbReference type="EMBL" id="RID98702.1"/>
    </source>
</evidence>
<evidence type="ECO:0000256" key="10">
    <source>
        <dbReference type="RuleBase" id="RU003733"/>
    </source>
</evidence>
<evidence type="ECO:0000256" key="9">
    <source>
        <dbReference type="HAMAP-Rule" id="MF_00186"/>
    </source>
</evidence>
<keyword evidence="7 9" id="KW-0067">ATP-binding</keyword>
<sequence length="498" mass="53410">MTYLLALDQGTSSSRSIVFDDHGHVVAQAQRELAQIYPRPGWVEHDPREIWRTQLETVREALHTAGIGAAEVRALGITNQRETTVLWNRLTGEPVHHAIVWQDRRAEPACAALREQGHAPAIAAKTGLLIDAYFSGTKLQWLLDNVPGARAQAERGELAFGTVDSWLIWQLTEGAVHATDVTNASRTMLFNVHSNQWDEELLALLRIPASLMPRVQPSSSHFGEVVPSLLGHSMKIGGVAGDQQSALFGQACFTPGMAKNTYGTGCFLLMHTGQAFRQSENGLLTTSAAQTTSTAQFAMEGSVFVGGAVVQWLRDGLRAIKSSSEVQSLAESVPDAGGVMMVPAFTGLGAPYWQPDARGTITGLTRGSTLAHIARAALESIAYQSAALLHAMSRDAVAAGSAPVAELRVDGGACVNDLLMQFQADLLGIPVVRPAVVETTALGAAYLAGLSCGVYASTDELSRLWRAERRFEPTLAPVRAAELMARWEHAVHQATLAP</sequence>
<evidence type="ECO:0000256" key="1">
    <source>
        <dbReference type="ARBA" id="ARBA00005190"/>
    </source>
</evidence>
<dbReference type="InterPro" id="IPR018484">
    <property type="entry name" value="FGGY_N"/>
</dbReference>
<dbReference type="InterPro" id="IPR005999">
    <property type="entry name" value="Glycerol_kin"/>
</dbReference>
<feature type="domain" description="Carbohydrate kinase FGGY N-terminal" evidence="11">
    <location>
        <begin position="3"/>
        <end position="249"/>
    </location>
</feature>